<dbReference type="PANTHER" id="PTHR42060:SF1">
    <property type="entry name" value="NHL REPEAT-CONTAINING PROTEIN"/>
    <property type="match status" value="1"/>
</dbReference>
<dbReference type="Gene3D" id="2.120.10.30">
    <property type="entry name" value="TolB, C-terminal domain"/>
    <property type="match status" value="1"/>
</dbReference>
<dbReference type="PANTHER" id="PTHR42060">
    <property type="entry name" value="NHL REPEAT-CONTAINING PROTEIN-RELATED"/>
    <property type="match status" value="1"/>
</dbReference>
<dbReference type="InterPro" id="IPR011042">
    <property type="entry name" value="6-blade_b-propeller_TolB-like"/>
</dbReference>
<evidence type="ECO:0000313" key="2">
    <source>
        <dbReference type="EMBL" id="KAH7303903.1"/>
    </source>
</evidence>
<protein>
    <recommendedName>
        <fullName evidence="4">SMP-30/Gluconolactonase/LRE-like region domain-containing protein</fullName>
    </recommendedName>
</protein>
<dbReference type="OrthoDB" id="5233393at2759"/>
<feature type="chain" id="PRO_5035427873" description="SMP-30/Gluconolactonase/LRE-like region domain-containing protein" evidence="1">
    <location>
        <begin position="19"/>
        <end position="342"/>
    </location>
</feature>
<evidence type="ECO:0000313" key="3">
    <source>
        <dbReference type="Proteomes" id="UP000813444"/>
    </source>
</evidence>
<keyword evidence="1" id="KW-0732">Signal</keyword>
<gene>
    <name evidence="2" type="ORF">B0I35DRAFT_364010</name>
</gene>
<evidence type="ECO:0000256" key="1">
    <source>
        <dbReference type="SAM" id="SignalP"/>
    </source>
</evidence>
<dbReference type="EMBL" id="JAGPNK010000027">
    <property type="protein sequence ID" value="KAH7303903.1"/>
    <property type="molecule type" value="Genomic_DNA"/>
</dbReference>
<dbReference type="InterPro" id="IPR052998">
    <property type="entry name" value="Hetero-Diels-Alderase-like"/>
</dbReference>
<dbReference type="AlphaFoldDB" id="A0A8K0SEI7"/>
<name>A0A8K0SEI7_9HYPO</name>
<comment type="caution">
    <text evidence="2">The sequence shown here is derived from an EMBL/GenBank/DDBJ whole genome shotgun (WGS) entry which is preliminary data.</text>
</comment>
<proteinExistence type="predicted"/>
<sequence>MLTKFIVPAAALSALGLAKPFNPSPARTLDQLAVGTWLENIAVRPNGDLIATQMAPEALVYTIRNPTGKKTQLEEIASVPAIQSIFGIAQVPGLDEETFIFVGSNSTGIGAPVTGTFSAWKVTFTTDCDTKVEVEKISDMDKNSAFLNGVAAIPGVSDALLVADSTNGLVGRLDLASGAFDTTSFVFDEMLPVEGAGLPVGVNGIQVHNGYLYFDNSYQASIYRIPITDDGFLVEGATPELVVDLSSMASFLDDFAIDAKGNLFAASNFDNTVLYHSLNSGESRIVLGSPSELIAAGDTAVAFGRGKLDQNILYIATTGAIANPVNGTETEGAGVVALKIHV</sequence>
<accession>A0A8K0SEI7</accession>
<evidence type="ECO:0008006" key="4">
    <source>
        <dbReference type="Google" id="ProtNLM"/>
    </source>
</evidence>
<dbReference type="SUPFAM" id="SSF63829">
    <property type="entry name" value="Calcium-dependent phosphotriesterase"/>
    <property type="match status" value="1"/>
</dbReference>
<dbReference type="Proteomes" id="UP000813444">
    <property type="component" value="Unassembled WGS sequence"/>
</dbReference>
<keyword evidence="3" id="KW-1185">Reference proteome</keyword>
<organism evidence="2 3">
    <name type="scientific">Stachybotrys elegans</name>
    <dbReference type="NCBI Taxonomy" id="80388"/>
    <lineage>
        <taxon>Eukaryota</taxon>
        <taxon>Fungi</taxon>
        <taxon>Dikarya</taxon>
        <taxon>Ascomycota</taxon>
        <taxon>Pezizomycotina</taxon>
        <taxon>Sordariomycetes</taxon>
        <taxon>Hypocreomycetidae</taxon>
        <taxon>Hypocreales</taxon>
        <taxon>Stachybotryaceae</taxon>
        <taxon>Stachybotrys</taxon>
    </lineage>
</organism>
<reference evidence="2" key="1">
    <citation type="journal article" date="2021" name="Nat. Commun.">
        <title>Genetic determinants of endophytism in the Arabidopsis root mycobiome.</title>
        <authorList>
            <person name="Mesny F."/>
            <person name="Miyauchi S."/>
            <person name="Thiergart T."/>
            <person name="Pickel B."/>
            <person name="Atanasova L."/>
            <person name="Karlsson M."/>
            <person name="Huettel B."/>
            <person name="Barry K.W."/>
            <person name="Haridas S."/>
            <person name="Chen C."/>
            <person name="Bauer D."/>
            <person name="Andreopoulos W."/>
            <person name="Pangilinan J."/>
            <person name="LaButti K."/>
            <person name="Riley R."/>
            <person name="Lipzen A."/>
            <person name="Clum A."/>
            <person name="Drula E."/>
            <person name="Henrissat B."/>
            <person name="Kohler A."/>
            <person name="Grigoriev I.V."/>
            <person name="Martin F.M."/>
            <person name="Hacquard S."/>
        </authorList>
    </citation>
    <scope>NUCLEOTIDE SEQUENCE</scope>
    <source>
        <strain evidence="2">MPI-CAGE-CH-0235</strain>
    </source>
</reference>
<feature type="signal peptide" evidence="1">
    <location>
        <begin position="1"/>
        <end position="18"/>
    </location>
</feature>